<sequence length="245" mass="28994">MKSSVENVMSYKDINVPEEKLTIEIPSWDAVAQPLVDHARRQYEEMINEPVDELTNEMVDALALPGVKTIQQLKQSGMEVYQRNQTQLQFYNEVLPFILKYYADNSNVILNSEERDSYVTDYLRQVKAYADQYNMPLEQYGREQLKLEGNINEQLEKRAEEDFIFKVIAHRVFENQGGRLDEEAYEQFIHRNVVQQGADEIELRERFSYNAFKEMMPEMSLSQDIYEYFSKRITFKINPDAKLRV</sequence>
<evidence type="ECO:0000313" key="2">
    <source>
        <dbReference type="EMBL" id="TLQ41249.1"/>
    </source>
</evidence>
<proteinExistence type="predicted"/>
<reference evidence="1 4" key="2">
    <citation type="submission" date="2020-07" db="EMBL/GenBank/DDBJ databases">
        <title>Facklamia lactis sp. nov., isolated from raw milk.</title>
        <authorList>
            <person name="Doll E.V."/>
            <person name="Huptas C."/>
            <person name="Staib L."/>
            <person name="Wenning M."/>
            <person name="Scherer S."/>
        </authorList>
    </citation>
    <scope>NUCLEOTIDE SEQUENCE [LARGE SCALE GENOMIC DNA]</scope>
    <source>
        <strain evidence="1 4">DSM 104272</strain>
    </source>
</reference>
<dbReference type="Proteomes" id="UP000823401">
    <property type="component" value="Unassembled WGS sequence"/>
</dbReference>
<comment type="caution">
    <text evidence="2">The sequence shown here is derived from an EMBL/GenBank/DDBJ whole genome shotgun (WGS) entry which is preliminary data.</text>
</comment>
<gene>
    <name evidence="2" type="ORF">FEZ33_06415</name>
    <name evidence="1" type="ORF">HYQ42_09945</name>
</gene>
<protein>
    <submittedName>
        <fullName evidence="2">Uncharacterized protein</fullName>
    </submittedName>
</protein>
<dbReference type="GO" id="GO:0006457">
    <property type="term" value="P:protein folding"/>
    <property type="evidence" value="ECO:0007669"/>
    <property type="project" value="InterPro"/>
</dbReference>
<reference evidence="2 3" key="1">
    <citation type="submission" date="2019-05" db="EMBL/GenBank/DDBJ databases">
        <title>The metagenome of a microbial culture collection derived from dairy environment covers the genomic content of the human microbiome.</title>
        <authorList>
            <person name="Roder T."/>
            <person name="Wuthrich D."/>
            <person name="Sattari Z."/>
            <person name="Von Ah U."/>
            <person name="Bar C."/>
            <person name="Ronchi F."/>
            <person name="Macpherson A.J."/>
            <person name="Ganal-Vonarburg S.C."/>
            <person name="Bruggmann R."/>
            <person name="Vergeres G."/>
        </authorList>
    </citation>
    <scope>NUCLEOTIDE SEQUENCE [LARGE SCALE GENOMIC DNA]</scope>
    <source>
        <strain evidence="2 3">FAM 24227</strain>
    </source>
</reference>
<dbReference type="Gene3D" id="1.10.3120.10">
    <property type="entry name" value="Trigger factor, C-terminal domain"/>
    <property type="match status" value="1"/>
</dbReference>
<accession>A0A5R9DX94</accession>
<dbReference type="EMBL" id="VBSP01000018">
    <property type="protein sequence ID" value="TLQ41249.1"/>
    <property type="molecule type" value="Genomic_DNA"/>
</dbReference>
<dbReference type="RefSeq" id="WP_138404577.1">
    <property type="nucleotide sequence ID" value="NZ_CP144682.1"/>
</dbReference>
<dbReference type="Proteomes" id="UP000306420">
    <property type="component" value="Unassembled WGS sequence"/>
</dbReference>
<evidence type="ECO:0000313" key="3">
    <source>
        <dbReference type="Proteomes" id="UP000306420"/>
    </source>
</evidence>
<evidence type="ECO:0000313" key="1">
    <source>
        <dbReference type="EMBL" id="MBG9979104.1"/>
    </source>
</evidence>
<dbReference type="InterPro" id="IPR027304">
    <property type="entry name" value="Trigger_fact/SurA_dom_sf"/>
</dbReference>
<dbReference type="GO" id="GO:0015031">
    <property type="term" value="P:protein transport"/>
    <property type="evidence" value="ECO:0007669"/>
    <property type="project" value="InterPro"/>
</dbReference>
<dbReference type="EMBL" id="JACCEL010000029">
    <property type="protein sequence ID" value="MBG9979104.1"/>
    <property type="molecule type" value="Genomic_DNA"/>
</dbReference>
<evidence type="ECO:0000313" key="4">
    <source>
        <dbReference type="Proteomes" id="UP000823401"/>
    </source>
</evidence>
<dbReference type="SUPFAM" id="SSF109998">
    <property type="entry name" value="Triger factor/SurA peptide-binding domain-like"/>
    <property type="match status" value="1"/>
</dbReference>
<dbReference type="InterPro" id="IPR037041">
    <property type="entry name" value="Trigger_fac_C_sf"/>
</dbReference>
<organism evidence="2 3">
    <name type="scientific">Ruoffia tabacinasalis</name>
    <dbReference type="NCBI Taxonomy" id="87458"/>
    <lineage>
        <taxon>Bacteria</taxon>
        <taxon>Bacillati</taxon>
        <taxon>Bacillota</taxon>
        <taxon>Bacilli</taxon>
        <taxon>Lactobacillales</taxon>
        <taxon>Aerococcaceae</taxon>
        <taxon>Ruoffia</taxon>
    </lineage>
</organism>
<dbReference type="AlphaFoldDB" id="A0A5R9DX94"/>
<name>A0A5R9DX94_9LACT</name>
<keyword evidence="4" id="KW-1185">Reference proteome</keyword>
<dbReference type="OrthoDB" id="2139151at2"/>